<protein>
    <submittedName>
        <fullName evidence="2">Uncharacterized protein</fullName>
    </submittedName>
</protein>
<keyword evidence="3" id="KW-1185">Reference proteome</keyword>
<reference evidence="2 3" key="1">
    <citation type="submission" date="2014-02" db="EMBL/GenBank/DDBJ databases">
        <title>The genome sequence of Colletotrichum fioriniae PJ7.</title>
        <authorList>
            <person name="Baroncelli R."/>
            <person name="Thon M.R."/>
        </authorList>
    </citation>
    <scope>NUCLEOTIDE SEQUENCE [LARGE SCALE GENOMIC DNA]</scope>
    <source>
        <strain evidence="2 3">PJ7</strain>
    </source>
</reference>
<feature type="region of interest" description="Disordered" evidence="1">
    <location>
        <begin position="314"/>
        <end position="335"/>
    </location>
</feature>
<sequence>MPPKVQKPQNWTFTLIHAAVSERRHREKDWLCTSSVENAVLNLKQEILLADAMGSRGNVNREPNHVLIVPRQGAQALKLGLGSRDGAIPRDAEYMLGYCPGANILVIRESLRSIDQQIRLRFKSQGDTDQVLGLFQSLGFQARPMQSSRRQPTPLQQFRSSSVAGDFQTSATTQPYSSRHKVGLMRQDYRGRLGSPAGIQFLSEENHSISRASSVAAQTYRPLTSVSQRAGSIHQSSNGFGTSHTFNRSRTAFTEIPNEYVSQTASPNTEYRSGVPTPSTSSHRRPSVRSPPALQDFRDWNLSPSADEVALAKYDEQTTRPRSSTQIQDMLPPRRQLPFSVGSRAENKVHERITTQLGTTQPETLEHNQESQGVRKEGQILRLRTSENEPIEVQGSAERGNGAQTTRINFVKRKEADVTDNLSYKKQKCSSQTTLITTSPVPRPAISSAHFQRRALSRDLSLATGHEQQPSSGAIENGGVNQGVKNAADSASVNTTHSAEIDVVRHAQGTIGRGSSSMDAPPTMSVERVDQAPPIRALIPVQYTDRIDASLDSTRPVLTSMDHSTQTEPTPSGSSEKEEELFIARFKLMWDIRNLHQTSFHRLLDTSKPNHRINEKEALEELEQGAIDLCQVAIDRYGPEVGDMPYEKLLKTIMVPGY</sequence>
<dbReference type="Proteomes" id="UP000020467">
    <property type="component" value="Unassembled WGS sequence"/>
</dbReference>
<proteinExistence type="predicted"/>
<feature type="region of interest" description="Disordered" evidence="1">
    <location>
        <begin position="559"/>
        <end position="578"/>
    </location>
</feature>
<evidence type="ECO:0000313" key="3">
    <source>
        <dbReference type="Proteomes" id="UP000020467"/>
    </source>
</evidence>
<accession>A0A010QV05</accession>
<dbReference type="KEGG" id="cfj:CFIO01_10251"/>
<evidence type="ECO:0000313" key="2">
    <source>
        <dbReference type="EMBL" id="EXF80415.1"/>
    </source>
</evidence>
<feature type="compositionally biased region" description="Polar residues" evidence="1">
    <location>
        <begin position="559"/>
        <end position="574"/>
    </location>
</feature>
<feature type="compositionally biased region" description="Polar residues" evidence="1">
    <location>
        <begin position="489"/>
        <end position="498"/>
    </location>
</feature>
<evidence type="ECO:0000256" key="1">
    <source>
        <dbReference type="SAM" id="MobiDB-lite"/>
    </source>
</evidence>
<feature type="region of interest" description="Disordered" evidence="1">
    <location>
        <begin position="463"/>
        <end position="501"/>
    </location>
</feature>
<dbReference type="EMBL" id="JARH01000446">
    <property type="protein sequence ID" value="EXF80415.1"/>
    <property type="molecule type" value="Genomic_DNA"/>
</dbReference>
<name>A0A010QV05_9PEZI</name>
<dbReference type="OrthoDB" id="4837441at2759"/>
<dbReference type="AlphaFoldDB" id="A0A010QV05"/>
<comment type="caution">
    <text evidence="2">The sequence shown here is derived from an EMBL/GenBank/DDBJ whole genome shotgun (WGS) entry which is preliminary data.</text>
</comment>
<feature type="compositionally biased region" description="Polar residues" evidence="1">
    <location>
        <begin position="261"/>
        <end position="271"/>
    </location>
</feature>
<dbReference type="HOGENOM" id="CLU_416773_0_0_1"/>
<dbReference type="eggNOG" id="ENOG502T6G1">
    <property type="taxonomic scope" value="Eukaryota"/>
</dbReference>
<feature type="region of interest" description="Disordered" evidence="1">
    <location>
        <begin position="261"/>
        <end position="300"/>
    </location>
</feature>
<gene>
    <name evidence="2" type="ORF">CFIO01_10251</name>
</gene>
<organism evidence="2 3">
    <name type="scientific">Colletotrichum fioriniae PJ7</name>
    <dbReference type="NCBI Taxonomy" id="1445577"/>
    <lineage>
        <taxon>Eukaryota</taxon>
        <taxon>Fungi</taxon>
        <taxon>Dikarya</taxon>
        <taxon>Ascomycota</taxon>
        <taxon>Pezizomycotina</taxon>
        <taxon>Sordariomycetes</taxon>
        <taxon>Hypocreomycetidae</taxon>
        <taxon>Glomerellales</taxon>
        <taxon>Glomerellaceae</taxon>
        <taxon>Colletotrichum</taxon>
        <taxon>Colletotrichum acutatum species complex</taxon>
    </lineage>
</organism>